<evidence type="ECO:0000256" key="4">
    <source>
        <dbReference type="ARBA" id="ARBA00023136"/>
    </source>
</evidence>
<keyword evidence="8" id="KW-1185">Reference proteome</keyword>
<evidence type="ECO:0000313" key="8">
    <source>
        <dbReference type="Proteomes" id="UP001600165"/>
    </source>
</evidence>
<dbReference type="RefSeq" id="WP_377963088.1">
    <property type="nucleotide sequence ID" value="NZ_JBHZOL010000041.1"/>
</dbReference>
<proteinExistence type="predicted"/>
<dbReference type="Pfam" id="PF06271">
    <property type="entry name" value="RDD"/>
    <property type="match status" value="1"/>
</dbReference>
<reference evidence="7 8" key="1">
    <citation type="submission" date="2024-10" db="EMBL/GenBank/DDBJ databases">
        <authorList>
            <person name="Ratan Roy A."/>
            <person name="Morales Sandoval P.H."/>
            <person name="De Los Santos Villalobos S."/>
            <person name="Chakraborty S."/>
            <person name="Mukherjee J."/>
        </authorList>
    </citation>
    <scope>NUCLEOTIDE SEQUENCE [LARGE SCALE GENOMIC DNA]</scope>
    <source>
        <strain evidence="7 8">S1</strain>
    </source>
</reference>
<keyword evidence="2 5" id="KW-0812">Transmembrane</keyword>
<feature type="transmembrane region" description="Helical" evidence="5">
    <location>
        <begin position="39"/>
        <end position="57"/>
    </location>
</feature>
<evidence type="ECO:0000259" key="6">
    <source>
        <dbReference type="Pfam" id="PF06271"/>
    </source>
</evidence>
<keyword evidence="4 5" id="KW-0472">Membrane</keyword>
<gene>
    <name evidence="7" type="ORF">ACFVKH_06280</name>
</gene>
<sequence>MSALTRYPKVPIWRRAAALAVDCLPAGGFSILAANHLGFWLMVFVPVWLGLRVAVGLNRQGQSLGRWAFNLRVAKLHQGKMPLLPDLLKREAVVGLECALAVFGMMQLGPMAAWAVILLLPLLGDCALALADPVNKQTFHDRIAGTVVIPSRRGYDLDLRLKKWFAIIRQSVKK</sequence>
<evidence type="ECO:0000313" key="7">
    <source>
        <dbReference type="EMBL" id="MFE4105875.1"/>
    </source>
</evidence>
<organism evidence="7 8">
    <name type="scientific">Almyronema epifaneia S1</name>
    <dbReference type="NCBI Taxonomy" id="2991925"/>
    <lineage>
        <taxon>Bacteria</taxon>
        <taxon>Bacillati</taxon>
        <taxon>Cyanobacteriota</taxon>
        <taxon>Cyanophyceae</taxon>
        <taxon>Nodosilineales</taxon>
        <taxon>Nodosilineaceae</taxon>
        <taxon>Almyronema</taxon>
        <taxon>Almyronema epifaneia</taxon>
    </lineage>
</organism>
<comment type="subcellular location">
    <subcellularLocation>
        <location evidence="1">Membrane</location>
        <topology evidence="1">Multi-pass membrane protein</topology>
    </subcellularLocation>
</comment>
<protein>
    <submittedName>
        <fullName evidence="7">RDD family protein</fullName>
    </submittedName>
</protein>
<keyword evidence="3 5" id="KW-1133">Transmembrane helix</keyword>
<evidence type="ECO:0000256" key="3">
    <source>
        <dbReference type="ARBA" id="ARBA00022989"/>
    </source>
</evidence>
<dbReference type="Proteomes" id="UP001600165">
    <property type="component" value="Unassembled WGS sequence"/>
</dbReference>
<dbReference type="EMBL" id="JBHZOL010000041">
    <property type="protein sequence ID" value="MFE4105875.1"/>
    <property type="molecule type" value="Genomic_DNA"/>
</dbReference>
<accession>A0ABW6ICH8</accession>
<feature type="domain" description="RDD" evidence="6">
    <location>
        <begin position="11"/>
        <end position="145"/>
    </location>
</feature>
<comment type="caution">
    <text evidence="7">The sequence shown here is derived from an EMBL/GenBank/DDBJ whole genome shotgun (WGS) entry which is preliminary data.</text>
</comment>
<evidence type="ECO:0000256" key="5">
    <source>
        <dbReference type="SAM" id="Phobius"/>
    </source>
</evidence>
<name>A0ABW6ICH8_9CYAN</name>
<dbReference type="InterPro" id="IPR010432">
    <property type="entry name" value="RDD"/>
</dbReference>
<evidence type="ECO:0000256" key="2">
    <source>
        <dbReference type="ARBA" id="ARBA00022692"/>
    </source>
</evidence>
<evidence type="ECO:0000256" key="1">
    <source>
        <dbReference type="ARBA" id="ARBA00004141"/>
    </source>
</evidence>